<sequence>MKDVLGIKTVCFFQDEGTHHNLFHLWIFPRYEWMEKFGEKIESIRPIIDYAKENMVNEKVFKEVRDMVKKMREYMK</sequence>
<gene>
    <name evidence="1" type="ORF">A2626_02375</name>
</gene>
<reference evidence="1 2" key="1">
    <citation type="journal article" date="2016" name="Nat. Commun.">
        <title>Thousands of microbial genomes shed light on interconnected biogeochemical processes in an aquifer system.</title>
        <authorList>
            <person name="Anantharaman K."/>
            <person name="Brown C.T."/>
            <person name="Hug L.A."/>
            <person name="Sharon I."/>
            <person name="Castelle C.J."/>
            <person name="Probst A.J."/>
            <person name="Thomas B.C."/>
            <person name="Singh A."/>
            <person name="Wilkins M.J."/>
            <person name="Karaoz U."/>
            <person name="Brodie E.L."/>
            <person name="Williams K.H."/>
            <person name="Hubbard S.S."/>
            <person name="Banfield J.F."/>
        </authorList>
    </citation>
    <scope>NUCLEOTIDE SEQUENCE [LARGE SCALE GENOMIC DNA]</scope>
</reference>
<comment type="caution">
    <text evidence="1">The sequence shown here is derived from an EMBL/GenBank/DDBJ whole genome shotgun (WGS) entry which is preliminary data.</text>
</comment>
<protein>
    <recommendedName>
        <fullName evidence="3">HIT domain-containing protein</fullName>
    </recommendedName>
</protein>
<accession>A0A1G2E0T3</accession>
<name>A0A1G2E0T3_9BACT</name>
<dbReference type="EMBL" id="MHLZ01000033">
    <property type="protein sequence ID" value="OGZ19423.1"/>
    <property type="molecule type" value="Genomic_DNA"/>
</dbReference>
<evidence type="ECO:0000313" key="2">
    <source>
        <dbReference type="Proteomes" id="UP000177360"/>
    </source>
</evidence>
<organism evidence="1 2">
    <name type="scientific">Candidatus Nealsonbacteria bacterium RIFCSPHIGHO2_01_FULL_38_55</name>
    <dbReference type="NCBI Taxonomy" id="1801664"/>
    <lineage>
        <taxon>Bacteria</taxon>
        <taxon>Candidatus Nealsoniibacteriota</taxon>
    </lineage>
</organism>
<evidence type="ECO:0000313" key="1">
    <source>
        <dbReference type="EMBL" id="OGZ19423.1"/>
    </source>
</evidence>
<dbReference type="Proteomes" id="UP000177360">
    <property type="component" value="Unassembled WGS sequence"/>
</dbReference>
<evidence type="ECO:0008006" key="3">
    <source>
        <dbReference type="Google" id="ProtNLM"/>
    </source>
</evidence>
<dbReference type="AlphaFoldDB" id="A0A1G2E0T3"/>
<proteinExistence type="predicted"/>